<dbReference type="EMBL" id="JAAARO010000006">
    <property type="protein sequence ID" value="KAF5746354.1"/>
    <property type="molecule type" value="Genomic_DNA"/>
</dbReference>
<gene>
    <name evidence="1" type="ORF">HS088_TW06G00525</name>
</gene>
<protein>
    <submittedName>
        <fullName evidence="1">Uncharacterized protein</fullName>
    </submittedName>
</protein>
<proteinExistence type="predicted"/>
<reference evidence="1 2" key="1">
    <citation type="journal article" date="2020" name="Nat. Commun.">
        <title>Genome of Tripterygium wilfordii and identification of cytochrome P450 involved in triptolide biosynthesis.</title>
        <authorList>
            <person name="Tu L."/>
            <person name="Su P."/>
            <person name="Zhang Z."/>
            <person name="Gao L."/>
            <person name="Wang J."/>
            <person name="Hu T."/>
            <person name="Zhou J."/>
            <person name="Zhang Y."/>
            <person name="Zhao Y."/>
            <person name="Liu Y."/>
            <person name="Song Y."/>
            <person name="Tong Y."/>
            <person name="Lu Y."/>
            <person name="Yang J."/>
            <person name="Xu C."/>
            <person name="Jia M."/>
            <person name="Peters R.J."/>
            <person name="Huang L."/>
            <person name="Gao W."/>
        </authorList>
    </citation>
    <scope>NUCLEOTIDE SEQUENCE [LARGE SCALE GENOMIC DNA]</scope>
    <source>
        <strain evidence="2">cv. XIE 37</strain>
        <tissue evidence="1">Leaf</tissue>
    </source>
</reference>
<dbReference type="AlphaFoldDB" id="A0A7J7DJE3"/>
<sequence>MKSKTCGFFNKIHSILRQHDKDSQNGDVVVLYNAMPTEKIETVNYDDQNFRLEDEIDHAAGYLGFLLANICWYSPFTTDETCQMKGKCVPAPDKWRGMTSDREILEPYAMENINYVGDQSQVEKSELAVSDDLMDSELAGFCGSCTNFVSSARGAFVADAGDCRSLSDFSGNLWEFSSTKGFSFPSASFLAFNSVIYSRLLAREILSEELLGVQGTGSFDDPYVLQIKPAHKEPLKGNLGVPFTAPSGAQICFP</sequence>
<comment type="caution">
    <text evidence="1">The sequence shown here is derived from an EMBL/GenBank/DDBJ whole genome shotgun (WGS) entry which is preliminary data.</text>
</comment>
<evidence type="ECO:0000313" key="1">
    <source>
        <dbReference type="EMBL" id="KAF5746354.1"/>
    </source>
</evidence>
<dbReference type="InParanoid" id="A0A7J7DJE3"/>
<dbReference type="Proteomes" id="UP000593562">
    <property type="component" value="Unassembled WGS sequence"/>
</dbReference>
<organism evidence="1 2">
    <name type="scientific">Tripterygium wilfordii</name>
    <name type="common">Thunder God vine</name>
    <dbReference type="NCBI Taxonomy" id="458696"/>
    <lineage>
        <taxon>Eukaryota</taxon>
        <taxon>Viridiplantae</taxon>
        <taxon>Streptophyta</taxon>
        <taxon>Embryophyta</taxon>
        <taxon>Tracheophyta</taxon>
        <taxon>Spermatophyta</taxon>
        <taxon>Magnoliopsida</taxon>
        <taxon>eudicotyledons</taxon>
        <taxon>Gunneridae</taxon>
        <taxon>Pentapetalae</taxon>
        <taxon>rosids</taxon>
        <taxon>fabids</taxon>
        <taxon>Celastrales</taxon>
        <taxon>Celastraceae</taxon>
        <taxon>Tripterygium</taxon>
    </lineage>
</organism>
<accession>A0A7J7DJE3</accession>
<keyword evidence="2" id="KW-1185">Reference proteome</keyword>
<evidence type="ECO:0000313" key="2">
    <source>
        <dbReference type="Proteomes" id="UP000593562"/>
    </source>
</evidence>
<name>A0A7J7DJE3_TRIWF</name>